<dbReference type="InterPro" id="IPR052173">
    <property type="entry name" value="Beta-lactam_resp_regulator"/>
</dbReference>
<evidence type="ECO:0000313" key="12">
    <source>
        <dbReference type="Proteomes" id="UP000630594"/>
    </source>
</evidence>
<evidence type="ECO:0000256" key="3">
    <source>
        <dbReference type="ARBA" id="ARBA00022801"/>
    </source>
</evidence>
<reference evidence="9" key="2">
    <citation type="journal article" date="2014" name="Int. J. Syst. Evol. Microbiol.">
        <title>Complete genome of a new Firmicutes species belonging to the dominant human colonic microbiota ('Ruminococcus bicirculans') reveals two chromosomes and a selective capacity to utilize plant glucans.</title>
        <authorList>
            <consortium name="NISC Comparative Sequencing Program"/>
            <person name="Wegmann U."/>
            <person name="Louis P."/>
            <person name="Goesmann A."/>
            <person name="Henrissat B."/>
            <person name="Duncan S.H."/>
            <person name="Flint H.J."/>
        </authorList>
    </citation>
    <scope>NUCLEOTIDE SEQUENCE</scope>
    <source>
        <strain evidence="9">CCM 7403</strain>
    </source>
</reference>
<keyword evidence="12" id="KW-1185">Reference proteome</keyword>
<evidence type="ECO:0000313" key="9">
    <source>
        <dbReference type="EMBL" id="GGD11091.1"/>
    </source>
</evidence>
<keyword evidence="3 6" id="KW-0378">Hydrolase</keyword>
<keyword evidence="7" id="KW-0472">Membrane</keyword>
<accession>A0A4P7U7P9</accession>
<keyword evidence="7" id="KW-0812">Transmembrane</keyword>
<evidence type="ECO:0000256" key="4">
    <source>
        <dbReference type="ARBA" id="ARBA00022833"/>
    </source>
</evidence>
<dbReference type="EMBL" id="CP038462">
    <property type="protein sequence ID" value="QCC76016.1"/>
    <property type="molecule type" value="Genomic_DNA"/>
</dbReference>
<feature type="transmembrane region" description="Helical" evidence="7">
    <location>
        <begin position="90"/>
        <end position="118"/>
    </location>
</feature>
<keyword evidence="7" id="KW-1133">Transmembrane helix</keyword>
<evidence type="ECO:0000256" key="7">
    <source>
        <dbReference type="SAM" id="Phobius"/>
    </source>
</evidence>
<dbReference type="Proteomes" id="UP000297025">
    <property type="component" value="Chromosome"/>
</dbReference>
<evidence type="ECO:0000313" key="10">
    <source>
        <dbReference type="EMBL" id="QCC76016.1"/>
    </source>
</evidence>
<feature type="transmembrane region" description="Helical" evidence="7">
    <location>
        <begin position="284"/>
        <end position="305"/>
    </location>
</feature>
<evidence type="ECO:0000313" key="11">
    <source>
        <dbReference type="Proteomes" id="UP000297025"/>
    </source>
</evidence>
<feature type="domain" description="Peptidase M48" evidence="8">
    <location>
        <begin position="141"/>
        <end position="204"/>
    </location>
</feature>
<dbReference type="CDD" id="cd07326">
    <property type="entry name" value="M56_BlaR1_MecR1_like"/>
    <property type="match status" value="1"/>
</dbReference>
<organism evidence="10 11">
    <name type="scientific">Nocardioides daphniae</name>
    <dbReference type="NCBI Taxonomy" id="402297"/>
    <lineage>
        <taxon>Bacteria</taxon>
        <taxon>Bacillati</taxon>
        <taxon>Actinomycetota</taxon>
        <taxon>Actinomycetes</taxon>
        <taxon>Propionibacteriales</taxon>
        <taxon>Nocardioidaceae</taxon>
        <taxon>Nocardioides</taxon>
    </lineage>
</organism>
<evidence type="ECO:0000256" key="1">
    <source>
        <dbReference type="ARBA" id="ARBA00022670"/>
    </source>
</evidence>
<dbReference type="EMBL" id="BMCK01000001">
    <property type="protein sequence ID" value="GGD11091.1"/>
    <property type="molecule type" value="Genomic_DNA"/>
</dbReference>
<keyword evidence="1 6" id="KW-0645">Protease</keyword>
<dbReference type="Proteomes" id="UP000630594">
    <property type="component" value="Unassembled WGS sequence"/>
</dbReference>
<proteinExistence type="inferred from homology"/>
<keyword evidence="2" id="KW-0479">Metal-binding</keyword>
<dbReference type="OrthoDB" id="9785340at2"/>
<comment type="similarity">
    <text evidence="6">Belongs to the peptidase M48 family.</text>
</comment>
<dbReference type="PANTHER" id="PTHR34978">
    <property type="entry name" value="POSSIBLE SENSOR-TRANSDUCER PROTEIN BLAR"/>
    <property type="match status" value="1"/>
</dbReference>
<sequence length="319" mass="33884">MIAAICLVAFAGLLILVAGRTLPGASWTRRSPRLGVVAWQTATLAVPVSVLLAGVALALPYFSTASGDLAGLLGACEFMLRQHYETPGGALVHLFGIAGAAALAIRISHVLVTQLVSIRRDRQRQRQRIALVGREGCAADVRVVEDHRPAVFCIPGRRPDIVMTTAAVALLSDRQREVALAHERAHLAGRHDLALIMATVLRRAMPRIQFFVLAETEIATLVEMHADDRATIRGDRRELAAALVALAQGQRPAGSLAVNGACAVQRVSRLLGTRRALPITQRCSISLIAAGVVLAPLVIAVAPAIETALLDYCGLGFHA</sequence>
<dbReference type="KEGG" id="ndp:E2C04_00280"/>
<dbReference type="Gene3D" id="3.30.2010.10">
    <property type="entry name" value="Metalloproteases ('zincins'), catalytic domain"/>
    <property type="match status" value="1"/>
</dbReference>
<dbReference type="AlphaFoldDB" id="A0A4P7U7P9"/>
<feature type="transmembrane region" description="Helical" evidence="7">
    <location>
        <begin position="43"/>
        <end position="62"/>
    </location>
</feature>
<dbReference type="InterPro" id="IPR001915">
    <property type="entry name" value="Peptidase_M48"/>
</dbReference>
<comment type="cofactor">
    <cofactor evidence="6">
        <name>Zn(2+)</name>
        <dbReference type="ChEBI" id="CHEBI:29105"/>
    </cofactor>
    <text evidence="6">Binds 1 zinc ion per subunit.</text>
</comment>
<reference evidence="9" key="5">
    <citation type="submission" date="2024-05" db="EMBL/GenBank/DDBJ databases">
        <authorList>
            <person name="Sun Q."/>
            <person name="Sedlacek I."/>
        </authorList>
    </citation>
    <scope>NUCLEOTIDE SEQUENCE</scope>
    <source>
        <strain evidence="9">CCM 7403</strain>
    </source>
</reference>
<evidence type="ECO:0000256" key="5">
    <source>
        <dbReference type="ARBA" id="ARBA00023049"/>
    </source>
</evidence>
<name>A0A4P7U7P9_9ACTN</name>
<dbReference type="GO" id="GO:0006508">
    <property type="term" value="P:proteolysis"/>
    <property type="evidence" value="ECO:0007669"/>
    <property type="project" value="UniProtKB-KW"/>
</dbReference>
<reference evidence="10 11" key="1">
    <citation type="journal article" date="2008" name="Int. J. Syst. Evol. Microbiol.">
        <title>Nocardioides daphniae sp. nov., isolated from Daphnia cucullata (Crustacea: Cladocera).</title>
        <authorList>
            <person name="Toth E.M."/>
            <person name="Keki Z."/>
            <person name="Homonnay Z.G."/>
            <person name="Borsodi A.K."/>
            <person name="Marialigeti K."/>
            <person name="Schumann P."/>
        </authorList>
    </citation>
    <scope>NUCLEOTIDE SEQUENCE [LARGE SCALE GENOMIC DNA]</scope>
    <source>
        <strain evidence="10 11">JCM 16608</strain>
    </source>
</reference>
<gene>
    <name evidence="10" type="ORF">E2C04_00280</name>
    <name evidence="9" type="ORF">GCM10007231_07330</name>
</gene>
<evidence type="ECO:0000256" key="2">
    <source>
        <dbReference type="ARBA" id="ARBA00022723"/>
    </source>
</evidence>
<dbReference type="RefSeq" id="WP_135831066.1">
    <property type="nucleotide sequence ID" value="NZ_BMCK01000001.1"/>
</dbReference>
<reference evidence="12" key="3">
    <citation type="journal article" date="2019" name="Int. J. Syst. Evol. Microbiol.">
        <title>The Global Catalogue of Microorganisms (GCM) 10K type strain sequencing project: providing services to taxonomists for standard genome sequencing and annotation.</title>
        <authorList>
            <consortium name="The Broad Institute Genomics Platform"/>
            <consortium name="The Broad Institute Genome Sequencing Center for Infectious Disease"/>
            <person name="Wu L."/>
            <person name="Ma J."/>
        </authorList>
    </citation>
    <scope>NUCLEOTIDE SEQUENCE [LARGE SCALE GENOMIC DNA]</scope>
    <source>
        <strain evidence="12">CCM 7403</strain>
    </source>
</reference>
<evidence type="ECO:0000259" key="8">
    <source>
        <dbReference type="Pfam" id="PF01435"/>
    </source>
</evidence>
<dbReference type="GO" id="GO:0046872">
    <property type="term" value="F:metal ion binding"/>
    <property type="evidence" value="ECO:0007669"/>
    <property type="project" value="UniProtKB-KW"/>
</dbReference>
<reference evidence="10" key="4">
    <citation type="submission" date="2019-03" db="EMBL/GenBank/DDBJ databases">
        <authorList>
            <person name="Huang Y."/>
        </authorList>
    </citation>
    <scope>NUCLEOTIDE SEQUENCE</scope>
    <source>
        <strain evidence="10">JCM 16608</strain>
    </source>
</reference>
<dbReference type="PANTHER" id="PTHR34978:SF3">
    <property type="entry name" value="SLR0241 PROTEIN"/>
    <property type="match status" value="1"/>
</dbReference>
<keyword evidence="4 6" id="KW-0862">Zinc</keyword>
<protein>
    <submittedName>
        <fullName evidence="10">M56 family peptidase</fullName>
    </submittedName>
</protein>
<evidence type="ECO:0000256" key="6">
    <source>
        <dbReference type="RuleBase" id="RU003983"/>
    </source>
</evidence>
<dbReference type="GO" id="GO:0004222">
    <property type="term" value="F:metalloendopeptidase activity"/>
    <property type="evidence" value="ECO:0007669"/>
    <property type="project" value="InterPro"/>
</dbReference>
<dbReference type="Pfam" id="PF01435">
    <property type="entry name" value="Peptidase_M48"/>
    <property type="match status" value="1"/>
</dbReference>
<keyword evidence="5 6" id="KW-0482">Metalloprotease</keyword>